<evidence type="ECO:0000313" key="3">
    <source>
        <dbReference type="Proteomes" id="UP000658258"/>
    </source>
</evidence>
<keyword evidence="1" id="KW-0472">Membrane</keyword>
<keyword evidence="1" id="KW-0812">Transmembrane</keyword>
<evidence type="ECO:0000313" key="2">
    <source>
        <dbReference type="EMBL" id="GHE55469.1"/>
    </source>
</evidence>
<proteinExistence type="predicted"/>
<organism evidence="2 3">
    <name type="scientific">Roseivirga thermotolerans</name>
    <dbReference type="NCBI Taxonomy" id="1758176"/>
    <lineage>
        <taxon>Bacteria</taxon>
        <taxon>Pseudomonadati</taxon>
        <taxon>Bacteroidota</taxon>
        <taxon>Cytophagia</taxon>
        <taxon>Cytophagales</taxon>
        <taxon>Roseivirgaceae</taxon>
        <taxon>Roseivirga</taxon>
    </lineage>
</organism>
<feature type="transmembrane region" description="Helical" evidence="1">
    <location>
        <begin position="192"/>
        <end position="212"/>
    </location>
</feature>
<feature type="transmembrane region" description="Helical" evidence="1">
    <location>
        <begin position="96"/>
        <end position="116"/>
    </location>
</feature>
<dbReference type="RefSeq" id="WP_189628870.1">
    <property type="nucleotide sequence ID" value="NZ_BNAG01000001.1"/>
</dbReference>
<evidence type="ECO:0000256" key="1">
    <source>
        <dbReference type="SAM" id="Phobius"/>
    </source>
</evidence>
<feature type="transmembrane region" description="Helical" evidence="1">
    <location>
        <begin position="157"/>
        <end position="180"/>
    </location>
</feature>
<comment type="caution">
    <text evidence="2">The sequence shown here is derived from an EMBL/GenBank/DDBJ whole genome shotgun (WGS) entry which is preliminary data.</text>
</comment>
<feature type="transmembrane region" description="Helical" evidence="1">
    <location>
        <begin position="40"/>
        <end position="58"/>
    </location>
</feature>
<keyword evidence="1" id="KW-1133">Transmembrane helix</keyword>
<accession>A0ABQ3I574</accession>
<gene>
    <name evidence="2" type="ORF">GCM10011340_07790</name>
</gene>
<name>A0ABQ3I574_9BACT</name>
<evidence type="ECO:0008006" key="4">
    <source>
        <dbReference type="Google" id="ProtNLM"/>
    </source>
</evidence>
<protein>
    <recommendedName>
        <fullName evidence="4">DUF2306 domain-containing protein</fullName>
    </recommendedName>
</protein>
<feature type="transmembrane region" description="Helical" evidence="1">
    <location>
        <begin position="6"/>
        <end position="28"/>
    </location>
</feature>
<feature type="transmembrane region" description="Helical" evidence="1">
    <location>
        <begin position="64"/>
        <end position="84"/>
    </location>
</feature>
<dbReference type="EMBL" id="BNAG01000001">
    <property type="protein sequence ID" value="GHE55469.1"/>
    <property type="molecule type" value="Genomic_DNA"/>
</dbReference>
<sequence length="229" mass="26382">MEKALIISHVVAGSATLLSGLLAAFLGKKGGWWHRLSGRVFYWSMFWVFISAILLISFVRFSAFLMVIAVFSWYMTFSGVRVLMLRKTLQPLFIDWLAACLTMAFGLFSMGLGLYYQWQYEWASVLGYLCLFFGFFTMQTGWLNFNGFRTVHKAEKMWWWFAHMNSMCGALIASITAFLVQNGRAFDLPSSMSWVPWVFPAMVGLPLVSYWANKYRKKFRVGKYAVGNN</sequence>
<keyword evidence="3" id="KW-1185">Reference proteome</keyword>
<reference evidence="3" key="1">
    <citation type="journal article" date="2019" name="Int. J. Syst. Evol. Microbiol.">
        <title>The Global Catalogue of Microorganisms (GCM) 10K type strain sequencing project: providing services to taxonomists for standard genome sequencing and annotation.</title>
        <authorList>
            <consortium name="The Broad Institute Genomics Platform"/>
            <consortium name="The Broad Institute Genome Sequencing Center for Infectious Disease"/>
            <person name="Wu L."/>
            <person name="Ma J."/>
        </authorList>
    </citation>
    <scope>NUCLEOTIDE SEQUENCE [LARGE SCALE GENOMIC DNA]</scope>
    <source>
        <strain evidence="3">CGMCC 1.15111</strain>
    </source>
</reference>
<dbReference type="Proteomes" id="UP000658258">
    <property type="component" value="Unassembled WGS sequence"/>
</dbReference>
<feature type="transmembrane region" description="Helical" evidence="1">
    <location>
        <begin position="122"/>
        <end position="145"/>
    </location>
</feature>